<feature type="region of interest" description="Disordered" evidence="2">
    <location>
        <begin position="2200"/>
        <end position="2246"/>
    </location>
</feature>
<feature type="compositionally biased region" description="Low complexity" evidence="2">
    <location>
        <begin position="2216"/>
        <end position="2236"/>
    </location>
</feature>
<dbReference type="NCBIfam" id="TIGR00229">
    <property type="entry name" value="sensory_box"/>
    <property type="match status" value="1"/>
</dbReference>
<evidence type="ECO:0008006" key="7">
    <source>
        <dbReference type="Google" id="ProtNLM"/>
    </source>
</evidence>
<reference evidence="5" key="1">
    <citation type="submission" date="2023-10" db="EMBL/GenBank/DDBJ databases">
        <authorList>
            <person name="Chen Y."/>
            <person name="Shah S."/>
            <person name="Dougan E. K."/>
            <person name="Thang M."/>
            <person name="Chan C."/>
        </authorList>
    </citation>
    <scope>NUCLEOTIDE SEQUENCE [LARGE SCALE GENOMIC DNA]</scope>
</reference>
<dbReference type="InterPro" id="IPR013762">
    <property type="entry name" value="Integrase-like_cat_sf"/>
</dbReference>
<feature type="domain" description="PAS" evidence="3">
    <location>
        <begin position="1548"/>
        <end position="1619"/>
    </location>
</feature>
<feature type="compositionally biased region" description="Low complexity" evidence="2">
    <location>
        <begin position="2089"/>
        <end position="2098"/>
    </location>
</feature>
<dbReference type="Pfam" id="PF00989">
    <property type="entry name" value="PAS"/>
    <property type="match status" value="1"/>
</dbReference>
<gene>
    <name evidence="5" type="ORF">PCOR1329_LOCUS42953</name>
</gene>
<feature type="compositionally biased region" description="Polar residues" evidence="2">
    <location>
        <begin position="1974"/>
        <end position="1993"/>
    </location>
</feature>
<feature type="region of interest" description="Disordered" evidence="2">
    <location>
        <begin position="1962"/>
        <end position="2071"/>
    </location>
</feature>
<dbReference type="SUPFAM" id="SSF55785">
    <property type="entry name" value="PYP-like sensor domain (PAS domain)"/>
    <property type="match status" value="1"/>
</dbReference>
<feature type="region of interest" description="Disordered" evidence="2">
    <location>
        <begin position="676"/>
        <end position="717"/>
    </location>
</feature>
<protein>
    <recommendedName>
        <fullName evidence="7">Calmodulin</fullName>
    </recommendedName>
</protein>
<dbReference type="Gene3D" id="3.10.20.90">
    <property type="entry name" value="Phosphatidylinositol 3-kinase Catalytic Subunit, Chain A, domain 1"/>
    <property type="match status" value="1"/>
</dbReference>
<evidence type="ECO:0000256" key="2">
    <source>
        <dbReference type="SAM" id="MobiDB-lite"/>
    </source>
</evidence>
<dbReference type="SMART" id="SM00091">
    <property type="entry name" value="PAS"/>
    <property type="match status" value="1"/>
</dbReference>
<dbReference type="Gene3D" id="1.10.443.10">
    <property type="entry name" value="Intergrase catalytic core"/>
    <property type="match status" value="1"/>
</dbReference>
<dbReference type="InterPro" id="IPR013767">
    <property type="entry name" value="PAS_fold"/>
</dbReference>
<dbReference type="InterPro" id="IPR035965">
    <property type="entry name" value="PAS-like_dom_sf"/>
</dbReference>
<dbReference type="SUPFAM" id="SSF56349">
    <property type="entry name" value="DNA breaking-rejoining enzymes"/>
    <property type="match status" value="1"/>
</dbReference>
<sequence length="2246" mass="247404">MALALRPRHAAAGVVGAVLLRHADLVYQTFLQQAGLWQGAGHAGAEAAAQAAYSAADAAGLAAAAAAAAGEALTNWSGPPEGVSCPQAPACTCSCPQLPECPPEADKAVSAPVDDEMATEPRRRRAPLRESRPTASAPPGVPRWQGLAALLLETGHAAVEEEFCNELLVGSYVAVFYTEDDVWHERQILFQVDAQHWVVYTPDGDMYIENVIAGDPDSGPCRAAILPADGTLPFFLRGKTYRFRDYPDEQRLLELINEGHQLAVSEGGEVVGPTAYTDAMGQRQPLEWHEGIYRRARGRPLPALPPPLEPPEGGDLLVGGTRTPEVLDADTELVNDGGRWVSLVTIGSVRRGDPVELETGDKVMGELALHRMPNGEVIAACRPDYLSKVVEGGAAADGGDARVLAPVSYDPGGRRWCDFANAVSKMSTEPMEDFPLEGERSALWLFKYVRDHGGTFDARQTKWATEQKIAIDSTAYLIHDLVGLALDLSVCYDQCDGGNLASVEVLARLYQLVEETSGTLQLEGLEHCVGRDPTGGLRRGVALNPGLAHYATDKKSKETEVMKQRRKAREESAAAKKVSKGGGKKDQECYTGGCTALSRGTEQRVRRRLKVQERTAETIRAINRLAGFDTPEVESVGELTGPSALVYSDVRALHAAHAPEPVNSNSPQEAFHELLGSTPSSYLDGDEVSPVRPYSRESVSWPKRGNRPVPLPTNAPPDLLRYMTEGQRDVWLRQPQEVAQVRQVEGLPTLYGDTVLKENRDAYIGFVKDGLARGIFRLSRRRKEAVKVFFVKKKDSSIRIVIDCRRSNQHFRAAPKVHLFSGSSFGEVEVSAHQQMWYAGGDVQNAFYQHQLPCWLQPYFGLDHVRASELGVAELDGQAVRGDQVLYPLMNVVPMGWKWALFMVQRIHEHVLDGVPELGPRRRAVDFRPPPRVEDGAVHTVYVDNVLIEGFDQAEVTRLREAACVALQQAGYATHDESDAAASMEMLGVEQTGCPGRVQVSAKRYWRLWQALEWIRRRQPPLSSRQLERLIGHFTFVALIRRELLSTLRASYDFSRGEFTKPRSLWKSVLQELRTIQGLLIFASRDLDPHWSSDVLAYDACESGHATVRGAWTVGGVQQVGKWHERWRSGYPLTDKRQKTEPDVESLRRANQPPPGHPILGLLEAKSASLDKERQLRERRAARRQDVHGPLRDTTRGPGITEEASLTQKTRDQYQRLLHDFQERQQMQDLSVVTAIAIGLLRVNGLLMALCWLLMVDTCMRPGECLDLQTSQILRGNTQQHMKQTAILLHPAEKGMPSKVGAVDESLIINRAWLSDALTKYAASRPQRGPLWDFTLKELNASFLTACIPAGISSLKPVLYMGRHSGASLDRLTNRLDLAEVQRRGRWRTGASVRRYEKRALVQEVYNGLDQESKAYCNRSASELEHQRRGFFMIEVFSGCGAFSKAARPMIRSREFIEGLPTNTPSEQAQIAAGTFFMQLTAQLCKFAVKRLRTRPEPSAGGPRQQQHREVLLGASPRVDAEGQLQGALYVGQETTALGRSLAQAELAAQDLAQLIGAVNAPLISVDVGNRIVEFNKKAEVLTGYSRDEAMGEKFADFLATEEQADSVRAMLGQGLLGQEITNFEFTVITKSGQTRELLWSTVAQTGDDDAVVGVVGIGQDITELRSESKMLANYVRICGAAVWSLRGNAKTGAVTDRKTQEIEHLISEQAEIPLADPRMVLWRASFISILKTMCQSYWSRREEEKEKGHKVLSSSSTFKTDFAYEFSFEAPNGGVKWYRVQGHLAQELVRGSQFEISGSMQEVTTMLIDKVEGQRWQKWWNRMCHMVFDATLLVDTQEYRVLNAWGEEKVFGCQLQNHHPLLQIIRPDDVVSLKEAFNEVTFKGFERGRILHLRRPGSSQDMASQCFLLSADQENPNECMMGIRMQAADRGSDHGVSVLWDVAKPHPVLTLEDLARLKSGLKRSHRRPAVVRRQSSQRMPGEVLSSSKSLTSIPEDHNGEFEDDSEAVDSEANAEMDDSEAAADSEAEDGRSSKSSTSNRSKSSTSSKSSDRTGSLAGLCNSSPARSVSEEVHLSRRELLEAEGGLLAGSSFGASPKARVRARPAAKKPRPSEEPPIVNLKWAKQCFEINLNNFASVSALRACIHKLTGVPPIRQTLILAGQRMPMGDQEVDPRKPNWMKLRATVKRGQTLMMLGTVPHDADGEEAEGADGIAGTGSLSPSPPAAASGGASGSLSPSPPGAVSPG</sequence>
<evidence type="ECO:0000313" key="5">
    <source>
        <dbReference type="EMBL" id="CAK0850562.1"/>
    </source>
</evidence>
<dbReference type="Proteomes" id="UP001189429">
    <property type="component" value="Unassembled WGS sequence"/>
</dbReference>
<feature type="compositionally biased region" description="Basic and acidic residues" evidence="2">
    <location>
        <begin position="1131"/>
        <end position="1148"/>
    </location>
</feature>
<evidence type="ECO:0000256" key="1">
    <source>
        <dbReference type="ARBA" id="ARBA00023172"/>
    </source>
</evidence>
<feature type="region of interest" description="Disordered" evidence="2">
    <location>
        <begin position="1178"/>
        <end position="1207"/>
    </location>
</feature>
<dbReference type="InterPro" id="IPR001610">
    <property type="entry name" value="PAC"/>
</dbReference>
<feature type="compositionally biased region" description="Basic and acidic residues" evidence="2">
    <location>
        <begin position="1178"/>
        <end position="1195"/>
    </location>
</feature>
<dbReference type="PROSITE" id="PS50113">
    <property type="entry name" value="PAC"/>
    <property type="match status" value="1"/>
</dbReference>
<organism evidence="5 6">
    <name type="scientific">Prorocentrum cordatum</name>
    <dbReference type="NCBI Taxonomy" id="2364126"/>
    <lineage>
        <taxon>Eukaryota</taxon>
        <taxon>Sar</taxon>
        <taxon>Alveolata</taxon>
        <taxon>Dinophyceae</taxon>
        <taxon>Prorocentrales</taxon>
        <taxon>Prorocentraceae</taxon>
        <taxon>Prorocentrum</taxon>
    </lineage>
</organism>
<feature type="region of interest" description="Disordered" evidence="2">
    <location>
        <begin position="566"/>
        <end position="585"/>
    </location>
</feature>
<feature type="region of interest" description="Disordered" evidence="2">
    <location>
        <begin position="2089"/>
        <end position="2115"/>
    </location>
</feature>
<feature type="compositionally biased region" description="Basic residues" evidence="2">
    <location>
        <begin position="2099"/>
        <end position="2110"/>
    </location>
</feature>
<feature type="compositionally biased region" description="Acidic residues" evidence="2">
    <location>
        <begin position="2002"/>
        <end position="2028"/>
    </location>
</feature>
<feature type="compositionally biased region" description="Pro residues" evidence="2">
    <location>
        <begin position="2237"/>
        <end position="2246"/>
    </location>
</feature>
<evidence type="ECO:0000259" key="4">
    <source>
        <dbReference type="PROSITE" id="PS50113"/>
    </source>
</evidence>
<dbReference type="InterPro" id="IPR043502">
    <property type="entry name" value="DNA/RNA_pol_sf"/>
</dbReference>
<keyword evidence="1" id="KW-0233">DNA recombination</keyword>
<proteinExistence type="predicted"/>
<accession>A0ABN9TW98</accession>
<dbReference type="InterPro" id="IPR011010">
    <property type="entry name" value="DNA_brk_join_enz"/>
</dbReference>
<dbReference type="CDD" id="cd00130">
    <property type="entry name" value="PAS"/>
    <property type="match status" value="1"/>
</dbReference>
<keyword evidence="6" id="KW-1185">Reference proteome</keyword>
<name>A0ABN9TW98_9DINO</name>
<dbReference type="InterPro" id="IPR000014">
    <property type="entry name" value="PAS"/>
</dbReference>
<dbReference type="SMART" id="SM00086">
    <property type="entry name" value="PAC"/>
    <property type="match status" value="1"/>
</dbReference>
<evidence type="ECO:0000313" key="6">
    <source>
        <dbReference type="Proteomes" id="UP001189429"/>
    </source>
</evidence>
<dbReference type="PROSITE" id="PS50112">
    <property type="entry name" value="PAS"/>
    <property type="match status" value="1"/>
</dbReference>
<evidence type="ECO:0000259" key="3">
    <source>
        <dbReference type="PROSITE" id="PS50112"/>
    </source>
</evidence>
<feature type="compositionally biased region" description="Low complexity" evidence="2">
    <location>
        <begin position="2034"/>
        <end position="2056"/>
    </location>
</feature>
<comment type="caution">
    <text evidence="5">The sequence shown here is derived from an EMBL/GenBank/DDBJ whole genome shotgun (WGS) entry which is preliminary data.</text>
</comment>
<feature type="compositionally biased region" description="Basic residues" evidence="2">
    <location>
        <begin position="1962"/>
        <end position="1971"/>
    </location>
</feature>
<feature type="region of interest" description="Disordered" evidence="2">
    <location>
        <begin position="104"/>
        <end position="140"/>
    </location>
</feature>
<dbReference type="InterPro" id="IPR029071">
    <property type="entry name" value="Ubiquitin-like_domsf"/>
</dbReference>
<dbReference type="SUPFAM" id="SSF54236">
    <property type="entry name" value="Ubiquitin-like"/>
    <property type="match status" value="1"/>
</dbReference>
<feature type="domain" description="PAC" evidence="4">
    <location>
        <begin position="1622"/>
        <end position="1674"/>
    </location>
</feature>
<dbReference type="InterPro" id="IPR000700">
    <property type="entry name" value="PAS-assoc_C"/>
</dbReference>
<feature type="region of interest" description="Disordered" evidence="2">
    <location>
        <begin position="1131"/>
        <end position="1160"/>
    </location>
</feature>
<dbReference type="Gene3D" id="3.30.450.20">
    <property type="entry name" value="PAS domain"/>
    <property type="match status" value="1"/>
</dbReference>
<dbReference type="SUPFAM" id="SSF56672">
    <property type="entry name" value="DNA/RNA polymerases"/>
    <property type="match status" value="1"/>
</dbReference>
<dbReference type="EMBL" id="CAUYUJ010015163">
    <property type="protein sequence ID" value="CAK0850562.1"/>
    <property type="molecule type" value="Genomic_DNA"/>
</dbReference>